<reference evidence="2 3" key="1">
    <citation type="journal article" date="2009" name="Stand. Genomic Sci.">
        <title>Complete genome sequence of Stackebrandtia nassauensis type strain (LLR-40K-21).</title>
        <authorList>
            <person name="Munk C."/>
            <person name="Lapidus A."/>
            <person name="Copeland A."/>
            <person name="Jando M."/>
            <person name="Mayilraj S."/>
            <person name="Glavina Del Rio T."/>
            <person name="Nolan M."/>
            <person name="Chen F."/>
            <person name="Lucas S."/>
            <person name="Tice H."/>
            <person name="Cheng J.F."/>
            <person name="Han C."/>
            <person name="Detter J.C."/>
            <person name="Bruce D."/>
            <person name="Goodwin L."/>
            <person name="Chain P."/>
            <person name="Pitluck S."/>
            <person name="Goker M."/>
            <person name="Ovchinikova G."/>
            <person name="Pati A."/>
            <person name="Ivanova N."/>
            <person name="Mavromatis K."/>
            <person name="Chen A."/>
            <person name="Palaniappan K."/>
            <person name="Land M."/>
            <person name="Hauser L."/>
            <person name="Chang Y.J."/>
            <person name="Jeffries C.D."/>
            <person name="Bristow J."/>
            <person name="Eisen J.A."/>
            <person name="Markowitz V."/>
            <person name="Hugenholtz P."/>
            <person name="Kyrpides N.C."/>
            <person name="Klenk H.P."/>
        </authorList>
    </citation>
    <scope>NUCLEOTIDE SEQUENCE [LARGE SCALE GENOMIC DNA]</scope>
    <source>
        <strain evidence="3">DSM 44728 / CIP 108903 / NRRL B-16338 / NBRC 102104 / LLR-40K-21</strain>
    </source>
</reference>
<sequence>MADKPSKGLDIGPLHEVRRQQTCGACPYNTVNPHAPRPALTSRQLCVLSAIANDWTDKRIAKLLQLSDRQVRREISRMCEILGVSSRIQLVAIALRLGILPWSALGC</sequence>
<dbReference type="OrthoDB" id="4266042at2"/>
<accession>D3Q7I1</accession>
<dbReference type="KEGG" id="sna:Snas_4680"/>
<dbReference type="InterPro" id="IPR016032">
    <property type="entry name" value="Sig_transdc_resp-reg_C-effctor"/>
</dbReference>
<name>D3Q7I1_STANL</name>
<dbReference type="RefSeq" id="WP_013019894.1">
    <property type="nucleotide sequence ID" value="NC_013947.1"/>
</dbReference>
<dbReference type="eggNOG" id="COG2197">
    <property type="taxonomic scope" value="Bacteria"/>
</dbReference>
<dbReference type="SMART" id="SM00421">
    <property type="entry name" value="HTH_LUXR"/>
    <property type="match status" value="1"/>
</dbReference>
<dbReference type="SUPFAM" id="SSF46894">
    <property type="entry name" value="C-terminal effector domain of the bipartite response regulators"/>
    <property type="match status" value="1"/>
</dbReference>
<evidence type="ECO:0000313" key="3">
    <source>
        <dbReference type="Proteomes" id="UP000000844"/>
    </source>
</evidence>
<dbReference type="EMBL" id="CP001778">
    <property type="protein sequence ID" value="ADD44323.1"/>
    <property type="molecule type" value="Genomic_DNA"/>
</dbReference>
<dbReference type="PROSITE" id="PS50043">
    <property type="entry name" value="HTH_LUXR_2"/>
    <property type="match status" value="1"/>
</dbReference>
<organism evidence="2 3">
    <name type="scientific">Stackebrandtia nassauensis (strain DSM 44728 / CIP 108903 / NRRL B-16338 / NBRC 102104 / LLR-40K-21)</name>
    <dbReference type="NCBI Taxonomy" id="446470"/>
    <lineage>
        <taxon>Bacteria</taxon>
        <taxon>Bacillati</taxon>
        <taxon>Actinomycetota</taxon>
        <taxon>Actinomycetes</taxon>
        <taxon>Glycomycetales</taxon>
        <taxon>Glycomycetaceae</taxon>
        <taxon>Stackebrandtia</taxon>
    </lineage>
</organism>
<dbReference type="GO" id="GO:0006355">
    <property type="term" value="P:regulation of DNA-templated transcription"/>
    <property type="evidence" value="ECO:0007669"/>
    <property type="project" value="InterPro"/>
</dbReference>
<dbReference type="InterPro" id="IPR000792">
    <property type="entry name" value="Tscrpt_reg_LuxR_C"/>
</dbReference>
<proteinExistence type="predicted"/>
<dbReference type="Gene3D" id="1.10.10.10">
    <property type="entry name" value="Winged helix-like DNA-binding domain superfamily/Winged helix DNA-binding domain"/>
    <property type="match status" value="1"/>
</dbReference>
<dbReference type="HOGENOM" id="CLU_2208435_0_0_11"/>
<gene>
    <name evidence="2" type="ordered locus">Snas_4680</name>
</gene>
<protein>
    <submittedName>
        <fullName evidence="2">Transcriptional regulator, LuxR family</fullName>
    </submittedName>
</protein>
<dbReference type="STRING" id="446470.Snas_4680"/>
<dbReference type="AlphaFoldDB" id="D3Q7I1"/>
<dbReference type="InterPro" id="IPR036388">
    <property type="entry name" value="WH-like_DNA-bd_sf"/>
</dbReference>
<evidence type="ECO:0000313" key="2">
    <source>
        <dbReference type="EMBL" id="ADD44323.1"/>
    </source>
</evidence>
<feature type="domain" description="HTH luxR-type" evidence="1">
    <location>
        <begin position="33"/>
        <end position="98"/>
    </location>
</feature>
<dbReference type="Proteomes" id="UP000000844">
    <property type="component" value="Chromosome"/>
</dbReference>
<keyword evidence="3" id="KW-1185">Reference proteome</keyword>
<dbReference type="GO" id="GO:0003677">
    <property type="term" value="F:DNA binding"/>
    <property type="evidence" value="ECO:0007669"/>
    <property type="project" value="InterPro"/>
</dbReference>
<evidence type="ECO:0000259" key="1">
    <source>
        <dbReference type="PROSITE" id="PS50043"/>
    </source>
</evidence>
<dbReference type="Pfam" id="PF00196">
    <property type="entry name" value="GerE"/>
    <property type="match status" value="1"/>
</dbReference>
<dbReference type="CDD" id="cd06170">
    <property type="entry name" value="LuxR_C_like"/>
    <property type="match status" value="1"/>
</dbReference>